<dbReference type="PANTHER" id="PTHR22957">
    <property type="entry name" value="TBC1 DOMAIN FAMILY MEMBER GTPASE-ACTIVATING PROTEIN"/>
    <property type="match status" value="1"/>
</dbReference>
<sequence>ERARWPMTVQLRPRIWHALLLDEDIMTRDIEEDPLAYYDACWRASAENDSVASQVWRDVVRTEPCASCVGCFHHRLWRVLMATSERLKTVGYCQGMNYVVNILLKVSYRKVGMVRKRSDDSEDKSDEDQLYVEEAAHKWGESVECPHCPVDEAEVMTFRSAVSLLVRYQMVRMFELSDRFRLTLWTFDRLLEAALPRVHALLSAAFDGLGVPSSFYASSWFLTLFASDLRDEEDASERIFDVFLSKGWKAIHRIGLVLMDAAFANDDLGHVESCDANDLLMIKLKCLPGIVISELGVGEVLRRSEESYGWVTSRLLGMLENAAQVDGGARLVLSRAPGFEVPLSGSPETTVSPKGGSSGNYRSRGRSESMASQTYTGWAIVASTLPEHQFKLDPEEDFDRNIFDSSAPKKSSGRWSFRKRISTRKAKKLLGKLSRSRSGRSPGGTYHTVRSEMLGEGDSVDGEVSPEHRRQSGGVVGAEVYGSPTHDFAFDTINHKQSGKLDVSQVVCWCKSLAPAVGSDMAKKIGEYVARRRLDGDHLAEVLRLPQDFISDAQIDGLTMIPANKVRKAWFKEFPLTREPSRESCSLREHSPPPPMWDSPAAASETSLEPCPSLPSMASTAPPVPAVGGTDAASNSAAEIVTLYAPAAPAETCKTVAQQAPRRQEAPVPPPPSRAPPPPRSRRDSTDTRPGSGHSVEQLTGREGRLEAPDFVPTASSTGGGPQHNLTAMLWMQAVIDRLASKANLDRRTAYREIEDLLPEWMWNHLWGAVETSGTKRDSGSSSDGNTSANYGVASSLSATPDSVAVIPDAERIKGTGCSVSSENDDAGSLPRSVGPRRRRKRAAPKKAPRESPKEVLVGLEILRAALAGTGIPTRAVRREPGRSRERTARNSLAKAPSLRNVRRSSVVKELKKRPAMIDTKSSPTCRPSIGGDKNPEQLAEWIRTLPSTQIPSPKLSELADTIVSNGIDGAQMSSSAGLRDLGICNPLESRKLDRFWRNVLAETRAAECARDNAGQIRTGGVQVAL</sequence>
<proteinExistence type="predicted"/>
<dbReference type="Gene3D" id="1.10.8.270">
    <property type="entry name" value="putative rabgap domain of human tbc1 domain family member 14 like domains"/>
    <property type="match status" value="1"/>
</dbReference>
<organism evidence="3 4">
    <name type="scientific">Perkinsus olseni</name>
    <name type="common">Perkinsus atlanticus</name>
    <dbReference type="NCBI Taxonomy" id="32597"/>
    <lineage>
        <taxon>Eukaryota</taxon>
        <taxon>Sar</taxon>
        <taxon>Alveolata</taxon>
        <taxon>Perkinsozoa</taxon>
        <taxon>Perkinsea</taxon>
        <taxon>Perkinsida</taxon>
        <taxon>Perkinsidae</taxon>
        <taxon>Perkinsus</taxon>
    </lineage>
</organism>
<dbReference type="SUPFAM" id="SSF47923">
    <property type="entry name" value="Ypt/Rab-GAP domain of gyp1p"/>
    <property type="match status" value="2"/>
</dbReference>
<reference evidence="3 4" key="1">
    <citation type="submission" date="2020-04" db="EMBL/GenBank/DDBJ databases">
        <title>Perkinsus olseni comparative genomics.</title>
        <authorList>
            <person name="Bogema D.R."/>
        </authorList>
    </citation>
    <scope>NUCLEOTIDE SEQUENCE [LARGE SCALE GENOMIC DNA]</scope>
    <source>
        <strain evidence="3 4">ATCC PRA-207</strain>
    </source>
</reference>
<dbReference type="PROSITE" id="PS50086">
    <property type="entry name" value="TBC_RABGAP"/>
    <property type="match status" value="1"/>
</dbReference>
<feature type="region of interest" description="Disordered" evidence="1">
    <location>
        <begin position="654"/>
        <end position="721"/>
    </location>
</feature>
<feature type="domain" description="Rab-GAP TBC" evidence="2">
    <location>
        <begin position="6"/>
        <end position="247"/>
    </location>
</feature>
<feature type="compositionally biased region" description="Basic and acidic residues" evidence="1">
    <location>
        <begin position="581"/>
        <end position="591"/>
    </location>
</feature>
<dbReference type="AlphaFoldDB" id="A0A7J6RWJ2"/>
<dbReference type="Proteomes" id="UP000553632">
    <property type="component" value="Unassembled WGS sequence"/>
</dbReference>
<protein>
    <recommendedName>
        <fullName evidence="2">Rab-GAP TBC domain-containing protein</fullName>
    </recommendedName>
</protein>
<feature type="region of interest" description="Disordered" evidence="1">
    <location>
        <begin position="915"/>
        <end position="934"/>
    </location>
</feature>
<feature type="compositionally biased region" description="Basic residues" evidence="1">
    <location>
        <begin position="835"/>
        <end position="847"/>
    </location>
</feature>
<name>A0A7J6RWJ2_PEROL</name>
<feature type="region of interest" description="Disordered" evidence="1">
    <location>
        <begin position="815"/>
        <end position="852"/>
    </location>
</feature>
<feature type="region of interest" description="Disordered" evidence="1">
    <location>
        <begin position="581"/>
        <end position="631"/>
    </location>
</feature>
<dbReference type="InterPro" id="IPR035969">
    <property type="entry name" value="Rab-GAP_TBC_sf"/>
</dbReference>
<comment type="caution">
    <text evidence="3">The sequence shown here is derived from an EMBL/GenBank/DDBJ whole genome shotgun (WGS) entry which is preliminary data.</text>
</comment>
<feature type="region of interest" description="Disordered" evidence="1">
    <location>
        <begin position="428"/>
        <end position="472"/>
    </location>
</feature>
<dbReference type="GO" id="GO:0005096">
    <property type="term" value="F:GTPase activator activity"/>
    <property type="evidence" value="ECO:0007669"/>
    <property type="project" value="TreeGrafter"/>
</dbReference>
<dbReference type="Pfam" id="PF00566">
    <property type="entry name" value="RabGAP-TBC"/>
    <property type="match status" value="1"/>
</dbReference>
<feature type="compositionally biased region" description="Pro residues" evidence="1">
    <location>
        <begin position="667"/>
        <end position="679"/>
    </location>
</feature>
<keyword evidence="4" id="KW-1185">Reference proteome</keyword>
<accession>A0A7J6RWJ2</accession>
<feature type="non-terminal residue" evidence="3">
    <location>
        <position position="1026"/>
    </location>
</feature>
<evidence type="ECO:0000313" key="4">
    <source>
        <dbReference type="Proteomes" id="UP000553632"/>
    </source>
</evidence>
<evidence type="ECO:0000259" key="2">
    <source>
        <dbReference type="PROSITE" id="PS50086"/>
    </source>
</evidence>
<dbReference type="Gene3D" id="1.10.472.80">
    <property type="entry name" value="Ypt/Rab-GAP domain of gyp1p, domain 3"/>
    <property type="match status" value="1"/>
</dbReference>
<dbReference type="EMBL" id="JABANO010022490">
    <property type="protein sequence ID" value="KAF4725079.1"/>
    <property type="molecule type" value="Genomic_DNA"/>
</dbReference>
<dbReference type="SMART" id="SM00164">
    <property type="entry name" value="TBC"/>
    <property type="match status" value="1"/>
</dbReference>
<feature type="compositionally biased region" description="Basic residues" evidence="1">
    <location>
        <begin position="428"/>
        <end position="438"/>
    </location>
</feature>
<evidence type="ECO:0000256" key="1">
    <source>
        <dbReference type="SAM" id="MobiDB-lite"/>
    </source>
</evidence>
<feature type="region of interest" description="Disordered" evidence="1">
    <location>
        <begin position="343"/>
        <end position="368"/>
    </location>
</feature>
<gene>
    <name evidence="3" type="ORF">FOZ63_017908</name>
</gene>
<dbReference type="InterPro" id="IPR000195">
    <property type="entry name" value="Rab-GAP-TBC_dom"/>
</dbReference>
<evidence type="ECO:0000313" key="3">
    <source>
        <dbReference type="EMBL" id="KAF4725079.1"/>
    </source>
</evidence>